<dbReference type="AlphaFoldDB" id="A0A4Y8Q5F7"/>
<dbReference type="InterPro" id="IPR016040">
    <property type="entry name" value="NAD(P)-bd_dom"/>
</dbReference>
<accession>A0A4Y8Q5F7</accession>
<dbReference type="Pfam" id="PF16363">
    <property type="entry name" value="GDP_Man_Dehyd"/>
    <property type="match status" value="1"/>
</dbReference>
<evidence type="ECO:0000256" key="3">
    <source>
        <dbReference type="ARBA" id="ARBA00008178"/>
    </source>
</evidence>
<comment type="similarity">
    <text evidence="3 8">Belongs to the NAD(P)-dependent epimerase/dehydratase family. dTDP-glucose dehydratase subfamily.</text>
</comment>
<evidence type="ECO:0000313" key="11">
    <source>
        <dbReference type="Proteomes" id="UP000298246"/>
    </source>
</evidence>
<gene>
    <name evidence="10" type="ORF">B5M42_07700</name>
</gene>
<dbReference type="InterPro" id="IPR036291">
    <property type="entry name" value="NAD(P)-bd_dom_sf"/>
</dbReference>
<keyword evidence="6" id="KW-0520">NAD</keyword>
<evidence type="ECO:0000256" key="4">
    <source>
        <dbReference type="ARBA" id="ARBA00011990"/>
    </source>
</evidence>
<comment type="cofactor">
    <cofactor evidence="2 8">
        <name>NAD(+)</name>
        <dbReference type="ChEBI" id="CHEBI:57540"/>
    </cofactor>
</comment>
<dbReference type="Gene3D" id="3.90.25.10">
    <property type="entry name" value="UDP-galactose 4-epimerase, domain 1"/>
    <property type="match status" value="1"/>
</dbReference>
<evidence type="ECO:0000256" key="6">
    <source>
        <dbReference type="ARBA" id="ARBA00023027"/>
    </source>
</evidence>
<dbReference type="GO" id="GO:0008460">
    <property type="term" value="F:dTDP-glucose 4,6-dehydratase activity"/>
    <property type="evidence" value="ECO:0007669"/>
    <property type="project" value="UniProtKB-EC"/>
</dbReference>
<dbReference type="GO" id="GO:0009225">
    <property type="term" value="P:nucleotide-sugar metabolic process"/>
    <property type="evidence" value="ECO:0007669"/>
    <property type="project" value="InterPro"/>
</dbReference>
<dbReference type="Gene3D" id="3.40.50.720">
    <property type="entry name" value="NAD(P)-binding Rossmann-like Domain"/>
    <property type="match status" value="1"/>
</dbReference>
<dbReference type="PANTHER" id="PTHR43000">
    <property type="entry name" value="DTDP-D-GLUCOSE 4,6-DEHYDRATASE-RELATED"/>
    <property type="match status" value="1"/>
</dbReference>
<evidence type="ECO:0000259" key="9">
    <source>
        <dbReference type="Pfam" id="PF16363"/>
    </source>
</evidence>
<dbReference type="FunFam" id="3.40.50.720:FF:000304">
    <property type="entry name" value="UDP-glucose 4,6-dehydratase"/>
    <property type="match status" value="1"/>
</dbReference>
<dbReference type="SUPFAM" id="SSF51735">
    <property type="entry name" value="NAD(P)-binding Rossmann-fold domains"/>
    <property type="match status" value="1"/>
</dbReference>
<comment type="caution">
    <text evidence="10">The sequence shown here is derived from an EMBL/GenBank/DDBJ whole genome shotgun (WGS) entry which is preliminary data.</text>
</comment>
<reference evidence="10 11" key="1">
    <citation type="submission" date="2017-03" db="EMBL/GenBank/DDBJ databases">
        <title>Isolation of Levoglucosan Utilizing Bacteria.</title>
        <authorList>
            <person name="Arya A.S."/>
        </authorList>
    </citation>
    <scope>NUCLEOTIDE SEQUENCE [LARGE SCALE GENOMIC DNA]</scope>
    <source>
        <strain evidence="10 11">MEC069</strain>
    </source>
</reference>
<evidence type="ECO:0000313" key="10">
    <source>
        <dbReference type="EMBL" id="TFE89328.1"/>
    </source>
</evidence>
<keyword evidence="11" id="KW-1185">Reference proteome</keyword>
<name>A0A4Y8Q5F7_9BACL</name>
<feature type="domain" description="NAD(P)-binding" evidence="9">
    <location>
        <begin position="4"/>
        <end position="305"/>
    </location>
</feature>
<dbReference type="Proteomes" id="UP000298246">
    <property type="component" value="Unassembled WGS sequence"/>
</dbReference>
<evidence type="ECO:0000256" key="1">
    <source>
        <dbReference type="ARBA" id="ARBA00001539"/>
    </source>
</evidence>
<dbReference type="InterPro" id="IPR005888">
    <property type="entry name" value="dTDP_Gluc_deHydtase"/>
</dbReference>
<proteinExistence type="inferred from homology"/>
<dbReference type="EMBL" id="MYFO01000007">
    <property type="protein sequence ID" value="TFE89328.1"/>
    <property type="molecule type" value="Genomic_DNA"/>
</dbReference>
<evidence type="ECO:0000256" key="8">
    <source>
        <dbReference type="RuleBase" id="RU004473"/>
    </source>
</evidence>
<sequence>MRILVTGGAGFIGSNFVHYMLKHYPQYELMNMDALTYAGNLENLTEVEAAPGYRFVQGDITDRNQVNDLFEQGLDAVVHFAAESHVDRSILEPDVFVKTNVLGTQVLLEAARQYGVQKFVHVSTDEVYGTLGATGLFSETTPLAPNSPYSASKAGSDLLARAYFETFGLPVNITRCSNNYGPYQFPEKLIPLMIANALADRPLPVYGDGLNVRDWLYVEDHCNAIDLVLHRGVPGDVYNIGGNNEKTNLTIVKTILAALGKPESLIQFVKDRPGHDRRYAIDASKIRRELGWNPRFNFESGIQETIRWYVGHEEWWQRILSGDYRNYFSRQYQERLGEDQ</sequence>
<comment type="catalytic activity">
    <reaction evidence="1 8">
        <text>dTDP-alpha-D-glucose = dTDP-4-dehydro-6-deoxy-alpha-D-glucose + H2O</text>
        <dbReference type="Rhea" id="RHEA:17221"/>
        <dbReference type="ChEBI" id="CHEBI:15377"/>
        <dbReference type="ChEBI" id="CHEBI:57477"/>
        <dbReference type="ChEBI" id="CHEBI:57649"/>
        <dbReference type="EC" id="4.2.1.46"/>
    </reaction>
</comment>
<evidence type="ECO:0000256" key="2">
    <source>
        <dbReference type="ARBA" id="ARBA00001911"/>
    </source>
</evidence>
<keyword evidence="7 8" id="KW-0456">Lyase</keyword>
<dbReference type="CDD" id="cd05246">
    <property type="entry name" value="dTDP_GD_SDR_e"/>
    <property type="match status" value="1"/>
</dbReference>
<dbReference type="NCBIfam" id="TIGR01181">
    <property type="entry name" value="dTDP_gluc_dehyt"/>
    <property type="match status" value="1"/>
</dbReference>
<evidence type="ECO:0000256" key="7">
    <source>
        <dbReference type="ARBA" id="ARBA00023239"/>
    </source>
</evidence>
<dbReference type="EC" id="4.2.1.46" evidence="4 8"/>
<evidence type="ECO:0000256" key="5">
    <source>
        <dbReference type="ARBA" id="ARBA00016977"/>
    </source>
</evidence>
<organism evidence="10 11">
    <name type="scientific">Paenibacillus athensensis</name>
    <dbReference type="NCBI Taxonomy" id="1967502"/>
    <lineage>
        <taxon>Bacteria</taxon>
        <taxon>Bacillati</taxon>
        <taxon>Bacillota</taxon>
        <taxon>Bacilli</taxon>
        <taxon>Bacillales</taxon>
        <taxon>Paenibacillaceae</taxon>
        <taxon>Paenibacillus</taxon>
    </lineage>
</organism>
<dbReference type="OrthoDB" id="9811743at2"/>
<dbReference type="RefSeq" id="WP_134751409.1">
    <property type="nucleotide sequence ID" value="NZ_MYFO02000005.1"/>
</dbReference>
<protein>
    <recommendedName>
        <fullName evidence="5 8">dTDP-glucose 4,6-dehydratase</fullName>
        <ecNumber evidence="4 8">4.2.1.46</ecNumber>
    </recommendedName>
</protein>